<comment type="caution">
    <text evidence="2">The sequence shown here is derived from an EMBL/GenBank/DDBJ whole genome shotgun (WGS) entry which is preliminary data.</text>
</comment>
<protein>
    <recommendedName>
        <fullName evidence="4">Secreted protein</fullName>
    </recommendedName>
</protein>
<evidence type="ECO:0000256" key="1">
    <source>
        <dbReference type="SAM" id="SignalP"/>
    </source>
</evidence>
<keyword evidence="1" id="KW-0732">Signal</keyword>
<feature type="signal peptide" evidence="1">
    <location>
        <begin position="1"/>
        <end position="22"/>
    </location>
</feature>
<dbReference type="Proteomes" id="UP000030428">
    <property type="component" value="Unassembled WGS sequence"/>
</dbReference>
<accession>A0A4E0RLB1</accession>
<dbReference type="AlphaFoldDB" id="A0A4E0RLB1"/>
<organism evidence="2 3">
    <name type="scientific">Candidatus Thiomargarita nelsonii</name>
    <dbReference type="NCBI Taxonomy" id="1003181"/>
    <lineage>
        <taxon>Bacteria</taxon>
        <taxon>Pseudomonadati</taxon>
        <taxon>Pseudomonadota</taxon>
        <taxon>Gammaproteobacteria</taxon>
        <taxon>Thiotrichales</taxon>
        <taxon>Thiotrichaceae</taxon>
        <taxon>Thiomargarita</taxon>
    </lineage>
</organism>
<proteinExistence type="predicted"/>
<feature type="chain" id="PRO_5020039029" description="Secreted protein" evidence="1">
    <location>
        <begin position="23"/>
        <end position="256"/>
    </location>
</feature>
<dbReference type="EMBL" id="JSZA02000325">
    <property type="protein sequence ID" value="TGN99834.1"/>
    <property type="molecule type" value="Genomic_DNA"/>
</dbReference>
<sequence length="256" mass="28055">MRRFKCWFISTVFLLCGTTAIAQTDLLNLDSYQEGDVPSYGEDIVVQQDGKTGIKYISQQTDAIDTATIKFPVSLSGDFELFIETKATRNTKLFLINSDEYKITLQWDGGWGTTLSGLSAGEDSTGLNQSGAAKNGINKIRFSVVNNVAKVYMNDVFDGKLTLKQDLVYASLIMQNISKIYALTTSGSPTEPSYCTPTEEPTSDDCMATYSLDGKVHIPCISVPDAFGGTTVYDVKMQQQVGTFTFDLELGSVKPR</sequence>
<reference evidence="2 3" key="1">
    <citation type="journal article" date="2016" name="Front. Microbiol.">
        <title>Single-Cell (Meta-)Genomics of a Dimorphic Candidatus Thiomargarita nelsonii Reveals Genomic Plasticity.</title>
        <authorList>
            <person name="Flood B.E."/>
            <person name="Fliss P."/>
            <person name="Jones D.S."/>
            <person name="Dick G.J."/>
            <person name="Jain S."/>
            <person name="Kaster A.K."/>
            <person name="Winkel M."/>
            <person name="Mussmann M."/>
            <person name="Bailey J."/>
        </authorList>
    </citation>
    <scope>NUCLEOTIDE SEQUENCE [LARGE SCALE GENOMIC DNA]</scope>
    <source>
        <strain evidence="2">Hydrate Ridge</strain>
    </source>
</reference>
<keyword evidence="3" id="KW-1185">Reference proteome</keyword>
<evidence type="ECO:0000313" key="2">
    <source>
        <dbReference type="EMBL" id="TGN99834.1"/>
    </source>
</evidence>
<evidence type="ECO:0000313" key="3">
    <source>
        <dbReference type="Proteomes" id="UP000030428"/>
    </source>
</evidence>
<name>A0A4E0RLB1_9GAMM</name>
<evidence type="ECO:0008006" key="4">
    <source>
        <dbReference type="Google" id="ProtNLM"/>
    </source>
</evidence>
<gene>
    <name evidence="2" type="ORF">PN36_33155</name>
</gene>